<keyword evidence="9 12" id="KW-0503">Monooxygenase</keyword>
<dbReference type="Proteomes" id="UP000504603">
    <property type="component" value="Unplaced"/>
</dbReference>
<dbReference type="InterPro" id="IPR036396">
    <property type="entry name" value="Cyt_P450_sf"/>
</dbReference>
<keyword evidence="7 12" id="KW-0560">Oxidoreductase</keyword>
<dbReference type="AlphaFoldDB" id="A0A6J1DRL1"/>
<organism evidence="14 15">
    <name type="scientific">Momordica charantia</name>
    <name type="common">Bitter gourd</name>
    <name type="synonym">Balsam pear</name>
    <dbReference type="NCBI Taxonomy" id="3673"/>
    <lineage>
        <taxon>Eukaryota</taxon>
        <taxon>Viridiplantae</taxon>
        <taxon>Streptophyta</taxon>
        <taxon>Embryophyta</taxon>
        <taxon>Tracheophyta</taxon>
        <taxon>Spermatophyta</taxon>
        <taxon>Magnoliopsida</taxon>
        <taxon>eudicotyledons</taxon>
        <taxon>Gunneridae</taxon>
        <taxon>Pentapetalae</taxon>
        <taxon>rosids</taxon>
        <taxon>fabids</taxon>
        <taxon>Cucurbitales</taxon>
        <taxon>Cucurbitaceae</taxon>
        <taxon>Momordiceae</taxon>
        <taxon>Momordica</taxon>
    </lineage>
</organism>
<keyword evidence="14" id="KW-1185">Reference proteome</keyword>
<feature type="signal peptide" evidence="13">
    <location>
        <begin position="1"/>
        <end position="18"/>
    </location>
</feature>
<evidence type="ECO:0000256" key="9">
    <source>
        <dbReference type="ARBA" id="ARBA00023033"/>
    </source>
</evidence>
<dbReference type="PRINTS" id="PR00385">
    <property type="entry name" value="P450"/>
</dbReference>
<reference evidence="15" key="1">
    <citation type="submission" date="2025-08" db="UniProtKB">
        <authorList>
            <consortium name="RefSeq"/>
        </authorList>
    </citation>
    <scope>IDENTIFICATION</scope>
    <source>
        <strain evidence="15">OHB3-1</strain>
    </source>
</reference>
<protein>
    <submittedName>
        <fullName evidence="15">Cytochrome P450 714C2-like</fullName>
    </submittedName>
</protein>
<feature type="chain" id="PRO_5026863711" evidence="13">
    <location>
        <begin position="19"/>
        <end position="512"/>
    </location>
</feature>
<evidence type="ECO:0000256" key="1">
    <source>
        <dbReference type="ARBA" id="ARBA00004167"/>
    </source>
</evidence>
<feature type="binding site" description="axial binding residue" evidence="11">
    <location>
        <position position="460"/>
    </location>
    <ligand>
        <name>heme</name>
        <dbReference type="ChEBI" id="CHEBI:30413"/>
    </ligand>
    <ligandPart>
        <name>Fe</name>
        <dbReference type="ChEBI" id="CHEBI:18248"/>
    </ligandPart>
</feature>
<keyword evidence="13" id="KW-0732">Signal</keyword>
<evidence type="ECO:0000256" key="2">
    <source>
        <dbReference type="ARBA" id="ARBA00010617"/>
    </source>
</evidence>
<evidence type="ECO:0000256" key="13">
    <source>
        <dbReference type="SAM" id="SignalP"/>
    </source>
</evidence>
<comment type="similarity">
    <text evidence="2 12">Belongs to the cytochrome P450 family.</text>
</comment>
<dbReference type="Pfam" id="PF00067">
    <property type="entry name" value="p450"/>
    <property type="match status" value="1"/>
</dbReference>
<evidence type="ECO:0000313" key="15">
    <source>
        <dbReference type="RefSeq" id="XP_022156262.1"/>
    </source>
</evidence>
<dbReference type="GO" id="GO:0004497">
    <property type="term" value="F:monooxygenase activity"/>
    <property type="evidence" value="ECO:0007669"/>
    <property type="project" value="UniProtKB-KW"/>
</dbReference>
<comment type="subcellular location">
    <subcellularLocation>
        <location evidence="1">Membrane</location>
        <topology evidence="1">Single-pass membrane protein</topology>
    </subcellularLocation>
</comment>
<dbReference type="GO" id="GO:0005506">
    <property type="term" value="F:iron ion binding"/>
    <property type="evidence" value="ECO:0007669"/>
    <property type="project" value="InterPro"/>
</dbReference>
<sequence>MLAAIVVAAIAIALSSLAARMYDQMHRKPNRVRSRLQKQGIRGPEPSFLLGNIAEMRRSQAKDSRSPPVPGRVSHEWAHSLFPFLNDWSRRYGFGGMLSFMLGNILVLFVEDHELVKEISVCTSLDLGKPSYLQKERGPLLGQGILSSNGPLWVYQRKIMSPELYMDKIKGMYGIMIESAKELVSCWEKQIVNGDEGEVRIDLDMRNFSADVISKACFGSSYTDGRLIFQKLRALQRIMSSKSMLMGLPGLKYIPVKSNRELWRLEKEIRSLILGVAEERKKGRNNARDLLQIIIEGAENSDLSAENKARFIVDNCKTVYFAGHETTAMSACWTLLLLASNPEWQARVREEVVEVCGGRVPDPDMVNKMKLLRMVINESLRLYPTVVFMSREALEDMHFGKLMVPKGVNIWVPVISLHRDTSIWGPDADEFNPDRFVNGVAGACKVPQLYQPFGAGPRICAGLNLAIVELKIVLAILLTKFSFSVPSTYQHSPVFNLVIEPEHGINLTMKKI</sequence>
<keyword evidence="5 11" id="KW-0479">Metal-binding</keyword>
<dbReference type="InterPro" id="IPR002401">
    <property type="entry name" value="Cyt_P450_E_grp-I"/>
</dbReference>
<dbReference type="PANTHER" id="PTHR24282">
    <property type="entry name" value="CYTOCHROME P450 FAMILY MEMBER"/>
    <property type="match status" value="1"/>
</dbReference>
<dbReference type="GO" id="GO:0016705">
    <property type="term" value="F:oxidoreductase activity, acting on paired donors, with incorporation or reduction of molecular oxygen"/>
    <property type="evidence" value="ECO:0007669"/>
    <property type="project" value="InterPro"/>
</dbReference>
<proteinExistence type="inferred from homology"/>
<evidence type="ECO:0000256" key="5">
    <source>
        <dbReference type="ARBA" id="ARBA00022723"/>
    </source>
</evidence>
<dbReference type="InterPro" id="IPR050665">
    <property type="entry name" value="Cytochrome_P450_Monooxygen"/>
</dbReference>
<keyword evidence="3 11" id="KW-0349">Heme</keyword>
<name>A0A6J1DRL1_MOMCH</name>
<keyword evidence="4" id="KW-0812">Transmembrane</keyword>
<keyword evidence="8 11" id="KW-0408">Iron</keyword>
<evidence type="ECO:0000256" key="7">
    <source>
        <dbReference type="ARBA" id="ARBA00023002"/>
    </source>
</evidence>
<dbReference type="GO" id="GO:0016020">
    <property type="term" value="C:membrane"/>
    <property type="evidence" value="ECO:0007669"/>
    <property type="project" value="UniProtKB-SubCell"/>
</dbReference>
<evidence type="ECO:0000256" key="4">
    <source>
        <dbReference type="ARBA" id="ARBA00022692"/>
    </source>
</evidence>
<dbReference type="InterPro" id="IPR001128">
    <property type="entry name" value="Cyt_P450"/>
</dbReference>
<evidence type="ECO:0000256" key="12">
    <source>
        <dbReference type="RuleBase" id="RU000461"/>
    </source>
</evidence>
<accession>A0A6J1DRL1</accession>
<dbReference type="PROSITE" id="PS00086">
    <property type="entry name" value="CYTOCHROME_P450"/>
    <property type="match status" value="1"/>
</dbReference>
<dbReference type="Gene3D" id="1.10.630.10">
    <property type="entry name" value="Cytochrome P450"/>
    <property type="match status" value="1"/>
</dbReference>
<dbReference type="OrthoDB" id="1470350at2759"/>
<evidence type="ECO:0000313" key="14">
    <source>
        <dbReference type="Proteomes" id="UP000504603"/>
    </source>
</evidence>
<dbReference type="RefSeq" id="XP_022156262.1">
    <property type="nucleotide sequence ID" value="XM_022300570.1"/>
</dbReference>
<evidence type="ECO:0000256" key="10">
    <source>
        <dbReference type="ARBA" id="ARBA00023136"/>
    </source>
</evidence>
<dbReference type="SUPFAM" id="SSF48264">
    <property type="entry name" value="Cytochrome P450"/>
    <property type="match status" value="1"/>
</dbReference>
<dbReference type="KEGG" id="mcha:111023191"/>
<dbReference type="InterPro" id="IPR017972">
    <property type="entry name" value="Cyt_P450_CS"/>
</dbReference>
<dbReference type="PANTHER" id="PTHR24282:SF196">
    <property type="entry name" value="CYTOCHROME P450 714C2"/>
    <property type="match status" value="1"/>
</dbReference>
<keyword evidence="6" id="KW-1133">Transmembrane helix</keyword>
<dbReference type="GeneID" id="111023191"/>
<keyword evidence="10" id="KW-0472">Membrane</keyword>
<dbReference type="PRINTS" id="PR00463">
    <property type="entry name" value="EP450I"/>
</dbReference>
<comment type="cofactor">
    <cofactor evidence="11">
        <name>heme</name>
        <dbReference type="ChEBI" id="CHEBI:30413"/>
    </cofactor>
</comment>
<gene>
    <name evidence="15" type="primary">LOC111023191</name>
</gene>
<dbReference type="GO" id="GO:0020037">
    <property type="term" value="F:heme binding"/>
    <property type="evidence" value="ECO:0007669"/>
    <property type="project" value="InterPro"/>
</dbReference>
<evidence type="ECO:0000256" key="3">
    <source>
        <dbReference type="ARBA" id="ARBA00022617"/>
    </source>
</evidence>
<evidence type="ECO:0000256" key="11">
    <source>
        <dbReference type="PIRSR" id="PIRSR602401-1"/>
    </source>
</evidence>
<evidence type="ECO:0000256" key="8">
    <source>
        <dbReference type="ARBA" id="ARBA00023004"/>
    </source>
</evidence>
<evidence type="ECO:0000256" key="6">
    <source>
        <dbReference type="ARBA" id="ARBA00022989"/>
    </source>
</evidence>